<dbReference type="PIRSF" id="PIRSF018266">
    <property type="entry name" value="FecR"/>
    <property type="match status" value="1"/>
</dbReference>
<dbReference type="Gene3D" id="2.60.120.1440">
    <property type="match status" value="1"/>
</dbReference>
<evidence type="ECO:0000313" key="5">
    <source>
        <dbReference type="Proteomes" id="UP001319180"/>
    </source>
</evidence>
<comment type="caution">
    <text evidence="4">The sequence shown here is derived from an EMBL/GenBank/DDBJ whole genome shotgun (WGS) entry which is preliminary data.</text>
</comment>
<name>A0AAP2D6C3_9BACT</name>
<dbReference type="FunFam" id="2.60.120.1440:FF:000001">
    <property type="entry name" value="Putative anti-sigma factor"/>
    <property type="match status" value="1"/>
</dbReference>
<dbReference type="Pfam" id="PF16344">
    <property type="entry name" value="FecR_C"/>
    <property type="match status" value="1"/>
</dbReference>
<dbReference type="InterPro" id="IPR032508">
    <property type="entry name" value="FecR_C"/>
</dbReference>
<dbReference type="PANTHER" id="PTHR30273">
    <property type="entry name" value="PERIPLASMIC SIGNAL SENSOR AND SIGMA FACTOR ACTIVATOR FECR-RELATED"/>
    <property type="match status" value="1"/>
</dbReference>
<evidence type="ECO:0000259" key="2">
    <source>
        <dbReference type="Pfam" id="PF04773"/>
    </source>
</evidence>
<dbReference type="GO" id="GO:0016989">
    <property type="term" value="F:sigma factor antagonist activity"/>
    <property type="evidence" value="ECO:0007669"/>
    <property type="project" value="TreeGrafter"/>
</dbReference>
<protein>
    <submittedName>
        <fullName evidence="4">DUF4974 domain-containing protein</fullName>
    </submittedName>
</protein>
<evidence type="ECO:0000256" key="1">
    <source>
        <dbReference type="SAM" id="Phobius"/>
    </source>
</evidence>
<dbReference type="RefSeq" id="WP_254089372.1">
    <property type="nucleotide sequence ID" value="NZ_JAHESC010000006.1"/>
</dbReference>
<feature type="domain" description="Protein FecR C-terminal" evidence="3">
    <location>
        <begin position="282"/>
        <end position="349"/>
    </location>
</feature>
<dbReference type="Proteomes" id="UP001319180">
    <property type="component" value="Unassembled WGS sequence"/>
</dbReference>
<dbReference type="InterPro" id="IPR006860">
    <property type="entry name" value="FecR"/>
</dbReference>
<organism evidence="4 5">
    <name type="scientific">Dawidia soli</name>
    <dbReference type="NCBI Taxonomy" id="2782352"/>
    <lineage>
        <taxon>Bacteria</taxon>
        <taxon>Pseudomonadati</taxon>
        <taxon>Bacteroidota</taxon>
        <taxon>Cytophagia</taxon>
        <taxon>Cytophagales</taxon>
        <taxon>Chryseotaleaceae</taxon>
        <taxon>Dawidia</taxon>
    </lineage>
</organism>
<gene>
    <name evidence="4" type="ORF">KK078_06170</name>
</gene>
<reference evidence="4 5" key="1">
    <citation type="submission" date="2021-05" db="EMBL/GenBank/DDBJ databases">
        <title>A Polyphasic approach of four new species of the genus Ohtaekwangia: Ohtaekwangia histidinii sp. nov., Ohtaekwangia cretensis sp. nov., Ohtaekwangia indiensis sp. nov., Ohtaekwangia reichenbachii sp. nov. from diverse environment.</title>
        <authorList>
            <person name="Octaviana S."/>
        </authorList>
    </citation>
    <scope>NUCLEOTIDE SEQUENCE [LARGE SCALE GENOMIC DNA]</scope>
    <source>
        <strain evidence="4 5">PWU37</strain>
    </source>
</reference>
<feature type="domain" description="FecR protein" evidence="2">
    <location>
        <begin position="142"/>
        <end position="233"/>
    </location>
</feature>
<dbReference type="InterPro" id="IPR012373">
    <property type="entry name" value="Ferrdict_sens_TM"/>
</dbReference>
<accession>A0AAP2D6C3</accession>
<dbReference type="EMBL" id="JAHESC010000006">
    <property type="protein sequence ID" value="MBT1686133.1"/>
    <property type="molecule type" value="Genomic_DNA"/>
</dbReference>
<dbReference type="Gene3D" id="3.55.50.30">
    <property type="match status" value="1"/>
</dbReference>
<evidence type="ECO:0000259" key="3">
    <source>
        <dbReference type="Pfam" id="PF16344"/>
    </source>
</evidence>
<dbReference type="Pfam" id="PF04773">
    <property type="entry name" value="FecR"/>
    <property type="match status" value="1"/>
</dbReference>
<sequence length="356" mass="40596">MHYKDYTVEDFIQDEYFQQWVSSPNEALNQYWDSFLRHYPQQAARVAEARQFLEAMNFKRPVSDAYIENMRFDMNRRIDELEQNTTSASITPAATTPRRRRILYCAAAASILLAAAVFGYRTWMPAGISLATSHAWNEQRSLKGEKVQITLGDGTTVWLNGESTLRYANDFAHQDLREVYLEGEAFFDVAENKHKPFIVHTSDIAIRVLGTAFNVKSYLNDKSVETTLVRGKVSIANQNTPSREPVTLLPNQQATFSKKSQALTLAKAVNTEKYTAWREGWIVFDDLPFSDIKATLERWYNVSIDVQSEHFGSCTFSGKFQNKSLEEILAIFQNTASITYRLEGNRVLITGGSCEE</sequence>
<dbReference type="AlphaFoldDB" id="A0AAP2D6C3"/>
<keyword evidence="1" id="KW-1133">Transmembrane helix</keyword>
<dbReference type="PANTHER" id="PTHR30273:SF2">
    <property type="entry name" value="PROTEIN FECR"/>
    <property type="match status" value="1"/>
</dbReference>
<keyword evidence="5" id="KW-1185">Reference proteome</keyword>
<feature type="transmembrane region" description="Helical" evidence="1">
    <location>
        <begin position="102"/>
        <end position="123"/>
    </location>
</feature>
<keyword evidence="1" id="KW-0472">Membrane</keyword>
<proteinExistence type="predicted"/>
<evidence type="ECO:0000313" key="4">
    <source>
        <dbReference type="EMBL" id="MBT1686133.1"/>
    </source>
</evidence>
<keyword evidence="1" id="KW-0812">Transmembrane</keyword>